<dbReference type="SUPFAM" id="SSF143990">
    <property type="entry name" value="YbiA-like"/>
    <property type="match status" value="1"/>
</dbReference>
<dbReference type="InterPro" id="IPR012816">
    <property type="entry name" value="NADAR"/>
</dbReference>
<accession>A0ABT7X5U7</accession>
<evidence type="ECO:0000256" key="1">
    <source>
        <dbReference type="ARBA" id="ARBA00000022"/>
    </source>
</evidence>
<evidence type="ECO:0000256" key="2">
    <source>
        <dbReference type="ARBA" id="ARBA00000751"/>
    </source>
</evidence>
<dbReference type="Proteomes" id="UP001167871">
    <property type="component" value="Unassembled WGS sequence"/>
</dbReference>
<dbReference type="EMBL" id="JAUEII010000016">
    <property type="protein sequence ID" value="MDN0049460.1"/>
    <property type="molecule type" value="Genomic_DNA"/>
</dbReference>
<comment type="catalytic activity">
    <reaction evidence="1">
        <text>5-amino-6-(5-phospho-D-ribosylamino)uracil + H2O = 5,6-diaminouracil + D-ribose 5-phosphate</text>
        <dbReference type="Rhea" id="RHEA:55020"/>
        <dbReference type="ChEBI" id="CHEBI:15377"/>
        <dbReference type="ChEBI" id="CHEBI:46252"/>
        <dbReference type="ChEBI" id="CHEBI:58453"/>
        <dbReference type="ChEBI" id="CHEBI:78346"/>
    </reaction>
</comment>
<keyword evidence="4" id="KW-1185">Reference proteome</keyword>
<comment type="caution">
    <text evidence="3">The sequence shown here is derived from an EMBL/GenBank/DDBJ whole genome shotgun (WGS) entry which is preliminary data.</text>
</comment>
<proteinExistence type="predicted"/>
<protein>
    <submittedName>
        <fullName evidence="3">NADAR family protein</fullName>
    </submittedName>
</protein>
<dbReference type="InterPro" id="IPR037238">
    <property type="entry name" value="YbiA-like_sf"/>
</dbReference>
<dbReference type="RefSeq" id="WP_301639759.1">
    <property type="nucleotide sequence ID" value="NZ_JAUEII010000016.1"/>
</dbReference>
<reference evidence="3" key="2">
    <citation type="submission" date="2024-05" db="EMBL/GenBank/DDBJ databases">
        <title>Identification and characterization of horizontal gene transfer across gut microbiota members of farm animals based on homology search.</title>
        <authorList>
            <person name="Schwarzerova J."/>
            <person name="Nykrynova M."/>
            <person name="Jureckova K."/>
            <person name="Cejkova D."/>
            <person name="Rychlik I."/>
        </authorList>
    </citation>
    <scope>NUCLEOTIDE SEQUENCE</scope>
    <source>
        <strain evidence="3">84_SSukc20</strain>
    </source>
</reference>
<sequence>MNELHILGGNRHDSSYQSLFEGIVLGRMETYDASKLNCWAFHKSTDERDGITLSLGNLCGGYPFSLCGHIFSTCESAYLCGEFSLNTPMHAEIQHELQEQKNGFVSKKFIKNKYKEYIREDWEEIRLQWMLYVVWHKCIGNADFRDLLLSLPKDAVIIENSNIVRGRVNGNNRDMVWGAKNDELKEFENHLKFNEKHAPFLKPEYLKKLEEERASIYYVGHFEGQNNMGKVLKMCQIALLNKVAPPIDYDLLREKKIHLFGELLTFDKEETL</sequence>
<organism evidence="3 4">
    <name type="scientific">Bacteroides gallinaceum</name>
    <dbReference type="NCBI Taxonomy" id="1462571"/>
    <lineage>
        <taxon>Bacteria</taxon>
        <taxon>Pseudomonadati</taxon>
        <taxon>Bacteroidota</taxon>
        <taxon>Bacteroidia</taxon>
        <taxon>Bacteroidales</taxon>
        <taxon>Bacteroidaceae</taxon>
        <taxon>Bacteroides</taxon>
    </lineage>
</organism>
<comment type="catalytic activity">
    <reaction evidence="2">
        <text>2,5-diamino-6-hydroxy-4-(5-phosphoribosylamino)-pyrimidine + H2O = 2,5,6-triamino-4-hydroxypyrimidine + D-ribose 5-phosphate</text>
        <dbReference type="Rhea" id="RHEA:23436"/>
        <dbReference type="ChEBI" id="CHEBI:15377"/>
        <dbReference type="ChEBI" id="CHEBI:58614"/>
        <dbReference type="ChEBI" id="CHEBI:78346"/>
        <dbReference type="ChEBI" id="CHEBI:137796"/>
    </reaction>
</comment>
<name>A0ABT7X5U7_9BACE</name>
<reference evidence="3" key="1">
    <citation type="submission" date="2023-06" db="EMBL/GenBank/DDBJ databases">
        <authorList>
            <person name="Zeman M."/>
            <person name="Kubasova T."/>
            <person name="Jahodarova E."/>
            <person name="Nykrynova M."/>
            <person name="Rychlik I."/>
        </authorList>
    </citation>
    <scope>NUCLEOTIDE SEQUENCE</scope>
    <source>
        <strain evidence="3">84_SSukc20</strain>
    </source>
</reference>
<evidence type="ECO:0000313" key="4">
    <source>
        <dbReference type="Proteomes" id="UP001167871"/>
    </source>
</evidence>
<gene>
    <name evidence="3" type="ORF">QVO10_08685</name>
</gene>
<dbReference type="CDD" id="cd15457">
    <property type="entry name" value="NADAR"/>
    <property type="match status" value="1"/>
</dbReference>
<evidence type="ECO:0000313" key="3">
    <source>
        <dbReference type="EMBL" id="MDN0049460.1"/>
    </source>
</evidence>
<dbReference type="Gene3D" id="1.10.357.40">
    <property type="entry name" value="YbiA-like"/>
    <property type="match status" value="1"/>
</dbReference>